<dbReference type="Pfam" id="PF02130">
    <property type="entry name" value="YbeY"/>
    <property type="match status" value="1"/>
</dbReference>
<evidence type="ECO:0000256" key="1">
    <source>
        <dbReference type="ARBA" id="ARBA00001947"/>
    </source>
</evidence>
<comment type="cofactor">
    <cofactor evidence="1">
        <name>Zn(2+)</name>
        <dbReference type="ChEBI" id="CHEBI:29105"/>
    </cofactor>
</comment>
<dbReference type="InterPro" id="IPR002036">
    <property type="entry name" value="YbeY"/>
</dbReference>
<evidence type="ECO:0000256" key="3">
    <source>
        <dbReference type="ARBA" id="ARBA00022722"/>
    </source>
</evidence>
<dbReference type="EMBL" id="MFJX01000017">
    <property type="protein sequence ID" value="OGG31293.1"/>
    <property type="molecule type" value="Genomic_DNA"/>
</dbReference>
<keyword evidence="7" id="KW-0862">Zinc</keyword>
<dbReference type="NCBIfam" id="TIGR00043">
    <property type="entry name" value="rRNA maturation RNase YbeY"/>
    <property type="match status" value="1"/>
</dbReference>
<organism evidence="8 9">
    <name type="scientific">Candidatus Gottesmanbacteria bacterium RIFCSPLOWO2_01_FULL_46_9</name>
    <dbReference type="NCBI Taxonomy" id="1798394"/>
    <lineage>
        <taxon>Bacteria</taxon>
        <taxon>Candidatus Gottesmaniibacteriota</taxon>
    </lineage>
</organism>
<sequence length="131" mass="14776">MITVFFQTESHFPVDRKKVIDAVVAALEPQMKRQTEVSVIVVGDRRMRQLNKQYRKLEATTDVLSFALNDPAEAGEPFVELPDNVLRLGDIVVSYPQAVEEAAAEDKFVDDQIVFLVLHGLNHLLGIHHPE</sequence>
<keyword evidence="4" id="KW-0479">Metal-binding</keyword>
<evidence type="ECO:0000256" key="4">
    <source>
        <dbReference type="ARBA" id="ARBA00022723"/>
    </source>
</evidence>
<comment type="similarity">
    <text evidence="2">Belongs to the endoribonuclease YbeY family.</text>
</comment>
<evidence type="ECO:0000256" key="2">
    <source>
        <dbReference type="ARBA" id="ARBA00010875"/>
    </source>
</evidence>
<dbReference type="AlphaFoldDB" id="A0A1F6B3C1"/>
<evidence type="ECO:0000313" key="9">
    <source>
        <dbReference type="Proteomes" id="UP000176450"/>
    </source>
</evidence>
<evidence type="ECO:0000313" key="8">
    <source>
        <dbReference type="EMBL" id="OGG31293.1"/>
    </source>
</evidence>
<accession>A0A1F6B3C1</accession>
<name>A0A1F6B3C1_9BACT</name>
<dbReference type="PANTHER" id="PTHR46986:SF1">
    <property type="entry name" value="ENDORIBONUCLEASE YBEY, CHLOROPLASTIC"/>
    <property type="match status" value="1"/>
</dbReference>
<keyword evidence="3" id="KW-0540">Nuclease</keyword>
<reference evidence="8 9" key="1">
    <citation type="journal article" date="2016" name="Nat. Commun.">
        <title>Thousands of microbial genomes shed light on interconnected biogeochemical processes in an aquifer system.</title>
        <authorList>
            <person name="Anantharaman K."/>
            <person name="Brown C.T."/>
            <person name="Hug L.A."/>
            <person name="Sharon I."/>
            <person name="Castelle C.J."/>
            <person name="Probst A.J."/>
            <person name="Thomas B.C."/>
            <person name="Singh A."/>
            <person name="Wilkins M.J."/>
            <person name="Karaoz U."/>
            <person name="Brodie E.L."/>
            <person name="Williams K.H."/>
            <person name="Hubbard S.S."/>
            <person name="Banfield J.F."/>
        </authorList>
    </citation>
    <scope>NUCLEOTIDE SEQUENCE [LARGE SCALE GENOMIC DNA]</scope>
</reference>
<dbReference type="InterPro" id="IPR023091">
    <property type="entry name" value="MetalPrtase_cat_dom_sf_prd"/>
</dbReference>
<protein>
    <submittedName>
        <fullName evidence="8">rRNA maturation RNase YbeY</fullName>
    </submittedName>
</protein>
<dbReference type="GO" id="GO:0004519">
    <property type="term" value="F:endonuclease activity"/>
    <property type="evidence" value="ECO:0007669"/>
    <property type="project" value="UniProtKB-KW"/>
</dbReference>
<proteinExistence type="inferred from homology"/>
<dbReference type="GO" id="GO:0004222">
    <property type="term" value="F:metalloendopeptidase activity"/>
    <property type="evidence" value="ECO:0007669"/>
    <property type="project" value="InterPro"/>
</dbReference>
<dbReference type="SUPFAM" id="SSF55486">
    <property type="entry name" value="Metalloproteases ('zincins'), catalytic domain"/>
    <property type="match status" value="1"/>
</dbReference>
<dbReference type="GO" id="GO:0006364">
    <property type="term" value="P:rRNA processing"/>
    <property type="evidence" value="ECO:0007669"/>
    <property type="project" value="InterPro"/>
</dbReference>
<comment type="caution">
    <text evidence="8">The sequence shown here is derived from an EMBL/GenBank/DDBJ whole genome shotgun (WGS) entry which is preliminary data.</text>
</comment>
<dbReference type="Gene3D" id="3.40.390.30">
    <property type="entry name" value="Metalloproteases ('zincins'), catalytic domain"/>
    <property type="match status" value="1"/>
</dbReference>
<evidence type="ECO:0000256" key="5">
    <source>
        <dbReference type="ARBA" id="ARBA00022759"/>
    </source>
</evidence>
<keyword evidence="6" id="KW-0378">Hydrolase</keyword>
<evidence type="ECO:0000256" key="6">
    <source>
        <dbReference type="ARBA" id="ARBA00022801"/>
    </source>
</evidence>
<dbReference type="GO" id="GO:0046872">
    <property type="term" value="F:metal ion binding"/>
    <property type="evidence" value="ECO:0007669"/>
    <property type="project" value="UniProtKB-KW"/>
</dbReference>
<keyword evidence="5" id="KW-0255">Endonuclease</keyword>
<dbReference type="Proteomes" id="UP000176450">
    <property type="component" value="Unassembled WGS sequence"/>
</dbReference>
<dbReference type="PANTHER" id="PTHR46986">
    <property type="entry name" value="ENDORIBONUCLEASE YBEY, CHLOROPLASTIC"/>
    <property type="match status" value="1"/>
</dbReference>
<gene>
    <name evidence="8" type="ORF">A3A63_01230</name>
</gene>
<evidence type="ECO:0000256" key="7">
    <source>
        <dbReference type="ARBA" id="ARBA00022833"/>
    </source>
</evidence>